<dbReference type="Proteomes" id="UP000238479">
    <property type="component" value="Chromosome 5"/>
</dbReference>
<evidence type="ECO:0000313" key="2">
    <source>
        <dbReference type="Proteomes" id="UP000238479"/>
    </source>
</evidence>
<accession>A0A2P6QN29</accession>
<dbReference type="Gramene" id="PRQ35584">
    <property type="protein sequence ID" value="PRQ35584"/>
    <property type="gene ID" value="RchiOBHm_Chr5g0081591"/>
</dbReference>
<organism evidence="1 2">
    <name type="scientific">Rosa chinensis</name>
    <name type="common">China rose</name>
    <dbReference type="NCBI Taxonomy" id="74649"/>
    <lineage>
        <taxon>Eukaryota</taxon>
        <taxon>Viridiplantae</taxon>
        <taxon>Streptophyta</taxon>
        <taxon>Embryophyta</taxon>
        <taxon>Tracheophyta</taxon>
        <taxon>Spermatophyta</taxon>
        <taxon>Magnoliopsida</taxon>
        <taxon>eudicotyledons</taxon>
        <taxon>Gunneridae</taxon>
        <taxon>Pentapetalae</taxon>
        <taxon>rosids</taxon>
        <taxon>fabids</taxon>
        <taxon>Rosales</taxon>
        <taxon>Rosaceae</taxon>
        <taxon>Rosoideae</taxon>
        <taxon>Rosoideae incertae sedis</taxon>
        <taxon>Rosa</taxon>
    </lineage>
</organism>
<reference evidence="1 2" key="1">
    <citation type="journal article" date="2018" name="Nat. Genet.">
        <title>The Rosa genome provides new insights in the design of modern roses.</title>
        <authorList>
            <person name="Bendahmane M."/>
        </authorList>
    </citation>
    <scope>NUCLEOTIDE SEQUENCE [LARGE SCALE GENOMIC DNA]</scope>
    <source>
        <strain evidence="2">cv. Old Blush</strain>
    </source>
</reference>
<protein>
    <submittedName>
        <fullName evidence="1">Uncharacterized protein</fullName>
    </submittedName>
</protein>
<sequence>MVVFNLLTLYKGFHLIVWFGGSERTWELLVDGNVVWIGGEDGREKKTQRQKRKLHVKV</sequence>
<proteinExistence type="predicted"/>
<name>A0A2P6QN29_ROSCH</name>
<gene>
    <name evidence="1" type="ORF">RchiOBHm_Chr5g0081591</name>
</gene>
<comment type="caution">
    <text evidence="1">The sequence shown here is derived from an EMBL/GenBank/DDBJ whole genome shotgun (WGS) entry which is preliminary data.</text>
</comment>
<dbReference type="EMBL" id="PDCK01000043">
    <property type="protein sequence ID" value="PRQ35584.1"/>
    <property type="molecule type" value="Genomic_DNA"/>
</dbReference>
<dbReference type="AlphaFoldDB" id="A0A2P6QN29"/>
<keyword evidence="2" id="KW-1185">Reference proteome</keyword>
<evidence type="ECO:0000313" key="1">
    <source>
        <dbReference type="EMBL" id="PRQ35584.1"/>
    </source>
</evidence>